<dbReference type="InterPro" id="IPR002893">
    <property type="entry name" value="Znf_MYND"/>
</dbReference>
<keyword evidence="7" id="KW-1185">Reference proteome</keyword>
<evidence type="ECO:0000256" key="2">
    <source>
        <dbReference type="ARBA" id="ARBA00022771"/>
    </source>
</evidence>
<keyword evidence="3" id="KW-0862">Zinc</keyword>
<evidence type="ECO:0000313" key="7">
    <source>
        <dbReference type="Proteomes" id="UP000247409"/>
    </source>
</evidence>
<evidence type="ECO:0000256" key="3">
    <source>
        <dbReference type="ARBA" id="ARBA00022833"/>
    </source>
</evidence>
<dbReference type="Pfam" id="PF01753">
    <property type="entry name" value="zf-MYND"/>
    <property type="match status" value="1"/>
</dbReference>
<dbReference type="EMBL" id="NBIV01000008">
    <property type="protein sequence ID" value="PXF49153.1"/>
    <property type="molecule type" value="Genomic_DNA"/>
</dbReference>
<dbReference type="PROSITE" id="PS01360">
    <property type="entry name" value="ZF_MYND_1"/>
    <property type="match status" value="1"/>
</dbReference>
<dbReference type="GO" id="GO:0008270">
    <property type="term" value="F:zinc ion binding"/>
    <property type="evidence" value="ECO:0007669"/>
    <property type="project" value="UniProtKB-KW"/>
</dbReference>
<protein>
    <recommendedName>
        <fullName evidence="5">MYND-type domain-containing protein</fullName>
    </recommendedName>
</protein>
<accession>A0A2V3J4B7</accession>
<comment type="caution">
    <text evidence="6">The sequence shown here is derived from an EMBL/GenBank/DDBJ whole genome shotgun (WGS) entry which is preliminary data.</text>
</comment>
<gene>
    <name evidence="6" type="ORF">BWQ96_01102</name>
</gene>
<evidence type="ECO:0000256" key="4">
    <source>
        <dbReference type="PROSITE-ProRule" id="PRU00134"/>
    </source>
</evidence>
<proteinExistence type="predicted"/>
<name>A0A2V3J4B7_9FLOR</name>
<reference evidence="6 7" key="1">
    <citation type="journal article" date="2018" name="Mol. Biol. Evol.">
        <title>Analysis of the draft genome of the red seaweed Gracilariopsis chorda provides insights into genome size evolution in Rhodophyta.</title>
        <authorList>
            <person name="Lee J."/>
            <person name="Yang E.C."/>
            <person name="Graf L."/>
            <person name="Yang J.H."/>
            <person name="Qiu H."/>
            <person name="Zel Zion U."/>
            <person name="Chan C.X."/>
            <person name="Stephens T.G."/>
            <person name="Weber A.P.M."/>
            <person name="Boo G.H."/>
            <person name="Boo S.M."/>
            <person name="Kim K.M."/>
            <person name="Shin Y."/>
            <person name="Jung M."/>
            <person name="Lee S.J."/>
            <person name="Yim H.S."/>
            <person name="Lee J.H."/>
            <person name="Bhattacharya D."/>
            <person name="Yoon H.S."/>
        </authorList>
    </citation>
    <scope>NUCLEOTIDE SEQUENCE [LARGE SCALE GENOMIC DNA]</scope>
    <source>
        <strain evidence="6 7">SKKU-2015</strain>
        <tissue evidence="6">Whole body</tissue>
    </source>
</reference>
<dbReference type="PROSITE" id="PS50865">
    <property type="entry name" value="ZF_MYND_2"/>
    <property type="match status" value="1"/>
</dbReference>
<feature type="domain" description="MYND-type" evidence="5">
    <location>
        <begin position="17"/>
        <end position="55"/>
    </location>
</feature>
<dbReference type="Proteomes" id="UP000247409">
    <property type="component" value="Unassembled WGS sequence"/>
</dbReference>
<keyword evidence="1" id="KW-0479">Metal-binding</keyword>
<evidence type="ECO:0000259" key="5">
    <source>
        <dbReference type="PROSITE" id="PS50865"/>
    </source>
</evidence>
<evidence type="ECO:0000313" key="6">
    <source>
        <dbReference type="EMBL" id="PXF49153.1"/>
    </source>
</evidence>
<organism evidence="6 7">
    <name type="scientific">Gracilariopsis chorda</name>
    <dbReference type="NCBI Taxonomy" id="448386"/>
    <lineage>
        <taxon>Eukaryota</taxon>
        <taxon>Rhodophyta</taxon>
        <taxon>Florideophyceae</taxon>
        <taxon>Rhodymeniophycidae</taxon>
        <taxon>Gracilariales</taxon>
        <taxon>Gracilariaceae</taxon>
        <taxon>Gracilariopsis</taxon>
    </lineage>
</organism>
<dbReference type="AlphaFoldDB" id="A0A2V3J4B7"/>
<evidence type="ECO:0000256" key="1">
    <source>
        <dbReference type="ARBA" id="ARBA00022723"/>
    </source>
</evidence>
<dbReference type="OrthoDB" id="432970at2759"/>
<sequence>MTRVSTGLRALTRNAKCAKCKVVFERLSTCSACGYVAYCGRDCQRADWAFHAPLCRSLAASYDADTNDGHKELVFDRSLGGFLSIVQRRMFLAHGHGALVATLSTVPSDFRPAIPADPNHKRIITLRFVPQDAIPALDSAIAAASGEGNKNLIENVSRMSEQLFTDVGGRYAGQVYTLVTRTAPGVHFSYNPKVTIMINWLSPTHPAHSAFASELRFSDEQLVRTAFNWDTKEMIPPRGFPMRVIPAHVVLNIIGEQFYTECMRKLRRRESRLKRGVPVHENGLYPPFAQSFTLHSIVVPEDSIPT</sequence>
<dbReference type="SUPFAM" id="SSF144232">
    <property type="entry name" value="HIT/MYND zinc finger-like"/>
    <property type="match status" value="1"/>
</dbReference>
<dbReference type="Gene3D" id="6.10.140.2220">
    <property type="match status" value="1"/>
</dbReference>
<keyword evidence="2 4" id="KW-0863">Zinc-finger</keyword>